<evidence type="ECO:0000313" key="1">
    <source>
        <dbReference type="EMBL" id="ADC45090.1"/>
    </source>
</evidence>
<dbReference type="AlphaFoldDB" id="D3DXS0"/>
<reference evidence="2" key="1">
    <citation type="journal article" date="2010" name="PLoS ONE">
        <title>The complete genome sequence of Cupriavidus metallidurans strain CH34, a master survivalist in harsh and anthropogenic environments.</title>
        <authorList>
            <person name="Janssen P.J."/>
            <person name="Van Houdt R."/>
            <person name="Moors H."/>
            <person name="Monsieurs P."/>
            <person name="Morin N."/>
            <person name="Michaux A."/>
            <person name="Benotmane M.A."/>
            <person name="Leys N."/>
            <person name="Vallaeys T."/>
            <person name="Lapidus A."/>
            <person name="Monchy S."/>
            <person name="Medigue C."/>
            <person name="Taghavi S."/>
            <person name="McCorkle S."/>
            <person name="Dunn J."/>
            <person name="van der Lelie D."/>
            <person name="Mergeay M."/>
        </authorList>
    </citation>
    <scope>NUCLEOTIDE SEQUENCE [LARGE SCALE GENOMIC DNA]</scope>
    <source>
        <strain evidence="2">ATCC 43123 / DSM 2839 / NBRC 102507 / CH34</strain>
    </source>
</reference>
<name>D3DXS0_CUPMC</name>
<protein>
    <submittedName>
        <fullName evidence="1">Uncharacterized protein</fullName>
    </submittedName>
</protein>
<dbReference type="STRING" id="266264.Rmet_6482"/>
<dbReference type="KEGG" id="rme:Rmet_6482"/>
<organism evidence="1 2">
    <name type="scientific">Cupriavidus metallidurans (strain ATCC 43123 / DSM 2839 / NBRC 102507 / CH34)</name>
    <name type="common">Ralstonia metallidurans</name>
    <dbReference type="NCBI Taxonomy" id="266264"/>
    <lineage>
        <taxon>Bacteria</taxon>
        <taxon>Pseudomonadati</taxon>
        <taxon>Pseudomonadota</taxon>
        <taxon>Betaproteobacteria</taxon>
        <taxon>Burkholderiales</taxon>
        <taxon>Burkholderiaceae</taxon>
        <taxon>Cupriavidus</taxon>
    </lineage>
</organism>
<evidence type="ECO:0000313" key="2">
    <source>
        <dbReference type="Proteomes" id="UP000002429"/>
    </source>
</evidence>
<proteinExistence type="predicted"/>
<keyword evidence="2" id="KW-1185">Reference proteome</keyword>
<dbReference type="HOGENOM" id="CLU_2525141_0_0_4"/>
<sequence>MLTPAARASGAAGEGLATGSALAGLSETGLRAMKSSLLGCDFGSLGARIWAIYATVYRQFEEKSAAITCCRAVAPRTRRFAEPI</sequence>
<gene>
    <name evidence="1" type="ordered locus">Rmet_6482</name>
</gene>
<accession>D3DXS0</accession>
<dbReference type="EMBL" id="CP000352">
    <property type="protein sequence ID" value="ADC45090.1"/>
    <property type="molecule type" value="Genomic_DNA"/>
</dbReference>
<dbReference type="Proteomes" id="UP000002429">
    <property type="component" value="Chromosome"/>
</dbReference>